<name>A0A0G4EKC4_VITBC</name>
<feature type="domain" description="C2" evidence="7">
    <location>
        <begin position="150"/>
        <end position="274"/>
    </location>
</feature>
<sequence>METQPPSSLLSILLQTAEADSDEETEGTIEALRARDPTLQIPLENPAMLNQHSYHIDHFEAVFPDNQMPDFGITSALADDLADFEWRVDDDTAIADDRPEMTCELERDLDANELPYTTVPIFKANVIGEPETVGYLKFICQVVPEGMRRDKSKIEDLKNAIEEAKNLTVRVYALSAHSLLARSAVRDPRAYLWLTNGPEHLEGFHTVRDSSNAVLSRNPEFNKCYQLDCFFPECTLLSVSVMNRTSGSLADEAIGRTLIDLEDRWFHPRWRQLMQSDKQIPIEERQLLTDGSLLSHGTFRGWCEVLTAEDAQLRPVESLMSQEAEPFQIRIVVWKCRNIPLDSQKTVSVFVRGIFTNDDGKTVDQDTDTHWNSQDGTATFNWRFVFMVDVPPKFPTLKFQVWNRNIISANDALSECTVDLGGDLLKARKRKDIVKLPQAWLRMTHPAYPQQARGDVHVEISIVPKLMATQSPVGKGREEPNKDPHLPAVTENRQYITTTGFALRMSDYAKEAEKRWKRMMMSMLAAVLVLAIILQQYMLDLPKTVVIVELCGVALLVLYIVFFMR</sequence>
<accession>A0A0G4EKC4</accession>
<comment type="subcellular location">
    <subcellularLocation>
        <location evidence="1">Membrane</location>
        <topology evidence="1">Single-pass membrane protein</topology>
    </subcellularLocation>
</comment>
<dbReference type="STRING" id="1169540.A0A0G4EKC4"/>
<dbReference type="OMA" id="PEMTCEL"/>
<evidence type="ECO:0000256" key="5">
    <source>
        <dbReference type="ARBA" id="ARBA00023136"/>
    </source>
</evidence>
<dbReference type="PROSITE" id="PS50004">
    <property type="entry name" value="C2"/>
    <property type="match status" value="2"/>
</dbReference>
<dbReference type="PANTHER" id="PTHR12546">
    <property type="entry name" value="FER-1-LIKE"/>
    <property type="match status" value="1"/>
</dbReference>
<evidence type="ECO:0000313" key="9">
    <source>
        <dbReference type="Proteomes" id="UP000041254"/>
    </source>
</evidence>
<dbReference type="GO" id="GO:0007009">
    <property type="term" value="P:plasma membrane organization"/>
    <property type="evidence" value="ECO:0007669"/>
    <property type="project" value="TreeGrafter"/>
</dbReference>
<feature type="transmembrane region" description="Helical" evidence="6">
    <location>
        <begin position="520"/>
        <end position="539"/>
    </location>
</feature>
<keyword evidence="9" id="KW-1185">Reference proteome</keyword>
<dbReference type="InterPro" id="IPR035892">
    <property type="entry name" value="C2_domain_sf"/>
</dbReference>
<dbReference type="VEuPathDB" id="CryptoDB:Vbra_12074"/>
<dbReference type="InterPro" id="IPR037721">
    <property type="entry name" value="Ferlin"/>
</dbReference>
<evidence type="ECO:0000313" key="8">
    <source>
        <dbReference type="EMBL" id="CEL96871.1"/>
    </source>
</evidence>
<protein>
    <recommendedName>
        <fullName evidence="7">C2 domain-containing protein</fullName>
    </recommendedName>
</protein>
<evidence type="ECO:0000256" key="1">
    <source>
        <dbReference type="ARBA" id="ARBA00004167"/>
    </source>
</evidence>
<dbReference type="EMBL" id="CDMY01000248">
    <property type="protein sequence ID" value="CEL96871.1"/>
    <property type="molecule type" value="Genomic_DNA"/>
</dbReference>
<dbReference type="PANTHER" id="PTHR12546:SF33">
    <property type="entry name" value="SPERM VESICLE FUSION PROTEIN FER-1"/>
    <property type="match status" value="1"/>
</dbReference>
<proteinExistence type="predicted"/>
<dbReference type="Gene3D" id="2.60.40.150">
    <property type="entry name" value="C2 domain"/>
    <property type="match status" value="2"/>
</dbReference>
<keyword evidence="5 6" id="KW-0472">Membrane</keyword>
<reference evidence="8 9" key="1">
    <citation type="submission" date="2014-11" db="EMBL/GenBank/DDBJ databases">
        <authorList>
            <person name="Zhu J."/>
            <person name="Qi W."/>
            <person name="Song R."/>
        </authorList>
    </citation>
    <scope>NUCLEOTIDE SEQUENCE [LARGE SCALE GENOMIC DNA]</scope>
</reference>
<dbReference type="OrthoDB" id="270970at2759"/>
<dbReference type="InterPro" id="IPR000008">
    <property type="entry name" value="C2_dom"/>
</dbReference>
<dbReference type="SUPFAM" id="SSF49562">
    <property type="entry name" value="C2 domain (Calcium/lipid-binding domain, CaLB)"/>
    <property type="match status" value="2"/>
</dbReference>
<gene>
    <name evidence="8" type="ORF">Vbra_12074</name>
</gene>
<evidence type="ECO:0000256" key="6">
    <source>
        <dbReference type="SAM" id="Phobius"/>
    </source>
</evidence>
<dbReference type="InParanoid" id="A0A0G4EKC4"/>
<dbReference type="AlphaFoldDB" id="A0A0G4EKC4"/>
<dbReference type="SMART" id="SM00239">
    <property type="entry name" value="C2"/>
    <property type="match status" value="2"/>
</dbReference>
<dbReference type="PhylomeDB" id="A0A0G4EKC4"/>
<dbReference type="Pfam" id="PF00168">
    <property type="entry name" value="C2"/>
    <property type="match status" value="2"/>
</dbReference>
<evidence type="ECO:0000259" key="7">
    <source>
        <dbReference type="PROSITE" id="PS50004"/>
    </source>
</evidence>
<dbReference type="GO" id="GO:0016020">
    <property type="term" value="C:membrane"/>
    <property type="evidence" value="ECO:0007669"/>
    <property type="project" value="UniProtKB-SubCell"/>
</dbReference>
<keyword evidence="3" id="KW-0677">Repeat</keyword>
<organism evidence="8 9">
    <name type="scientific">Vitrella brassicaformis (strain CCMP3155)</name>
    <dbReference type="NCBI Taxonomy" id="1169540"/>
    <lineage>
        <taxon>Eukaryota</taxon>
        <taxon>Sar</taxon>
        <taxon>Alveolata</taxon>
        <taxon>Colpodellida</taxon>
        <taxon>Vitrellaceae</taxon>
        <taxon>Vitrella</taxon>
    </lineage>
</organism>
<feature type="domain" description="C2" evidence="7">
    <location>
        <begin position="310"/>
        <end position="433"/>
    </location>
</feature>
<dbReference type="Proteomes" id="UP000041254">
    <property type="component" value="Unassembled WGS sequence"/>
</dbReference>
<feature type="transmembrane region" description="Helical" evidence="6">
    <location>
        <begin position="545"/>
        <end position="564"/>
    </location>
</feature>
<keyword evidence="2 6" id="KW-0812">Transmembrane</keyword>
<evidence type="ECO:0000256" key="2">
    <source>
        <dbReference type="ARBA" id="ARBA00022692"/>
    </source>
</evidence>
<evidence type="ECO:0000256" key="3">
    <source>
        <dbReference type="ARBA" id="ARBA00022737"/>
    </source>
</evidence>
<keyword evidence="4 6" id="KW-1133">Transmembrane helix</keyword>
<evidence type="ECO:0000256" key="4">
    <source>
        <dbReference type="ARBA" id="ARBA00022989"/>
    </source>
</evidence>